<keyword evidence="1" id="KW-0472">Membrane</keyword>
<keyword evidence="3" id="KW-1185">Reference proteome</keyword>
<keyword evidence="1" id="KW-1133">Transmembrane helix</keyword>
<feature type="transmembrane region" description="Helical" evidence="1">
    <location>
        <begin position="51"/>
        <end position="73"/>
    </location>
</feature>
<evidence type="ECO:0000256" key="1">
    <source>
        <dbReference type="SAM" id="Phobius"/>
    </source>
</evidence>
<keyword evidence="1" id="KW-0812">Transmembrane</keyword>
<accession>A0A835YX78</accession>
<organism evidence="2 3">
    <name type="scientific">Tribonema minus</name>
    <dbReference type="NCBI Taxonomy" id="303371"/>
    <lineage>
        <taxon>Eukaryota</taxon>
        <taxon>Sar</taxon>
        <taxon>Stramenopiles</taxon>
        <taxon>Ochrophyta</taxon>
        <taxon>PX clade</taxon>
        <taxon>Xanthophyceae</taxon>
        <taxon>Tribonematales</taxon>
        <taxon>Tribonemataceae</taxon>
        <taxon>Tribonema</taxon>
    </lineage>
</organism>
<dbReference type="Proteomes" id="UP000664859">
    <property type="component" value="Unassembled WGS sequence"/>
</dbReference>
<reference evidence="2" key="1">
    <citation type="submission" date="2021-02" db="EMBL/GenBank/DDBJ databases">
        <title>First Annotated Genome of the Yellow-green Alga Tribonema minus.</title>
        <authorList>
            <person name="Mahan K.M."/>
        </authorList>
    </citation>
    <scope>NUCLEOTIDE SEQUENCE</scope>
    <source>
        <strain evidence="2">UTEX B ZZ1240</strain>
    </source>
</reference>
<gene>
    <name evidence="2" type="ORF">JKP88DRAFT_273047</name>
</gene>
<comment type="caution">
    <text evidence="2">The sequence shown here is derived from an EMBL/GenBank/DDBJ whole genome shotgun (WGS) entry which is preliminary data.</text>
</comment>
<sequence>MDLLSEITSWMGGRRNAALALKVATRTLTASSSQWRQCLGQVGEGVRSGTVAGAAVGAIIGVMVAVADVMLFAKPAPVGYVFRGQPTPLRPSQEATEAGVEAAVRAMQTYRDAHPGAYDRAAFLTQRMIDARARFRTRRDAGGDGVREIALMARTAVRADALWRELVRGVRASGDWTGVDAVTSAAVALHVWGEACISESREEFTMSEQLAVPPPAAVPGLLLSQQPSTVRPAELPKRRRNR</sequence>
<evidence type="ECO:0000313" key="2">
    <source>
        <dbReference type="EMBL" id="KAG5183075.1"/>
    </source>
</evidence>
<name>A0A835YX78_9STRA</name>
<proteinExistence type="predicted"/>
<dbReference type="EMBL" id="JAFCMP010000223">
    <property type="protein sequence ID" value="KAG5183075.1"/>
    <property type="molecule type" value="Genomic_DNA"/>
</dbReference>
<dbReference type="AlphaFoldDB" id="A0A835YX78"/>
<evidence type="ECO:0000313" key="3">
    <source>
        <dbReference type="Proteomes" id="UP000664859"/>
    </source>
</evidence>
<protein>
    <submittedName>
        <fullName evidence="2">Uncharacterized protein</fullName>
    </submittedName>
</protein>